<dbReference type="Gene3D" id="3.40.50.11420">
    <property type="match status" value="1"/>
</dbReference>
<reference evidence="6 7" key="1">
    <citation type="submission" date="2015-12" db="EMBL/GenBank/DDBJ databases">
        <title>Draft genome sequnece of Fervidicola ferrireducens strain Y170.</title>
        <authorList>
            <person name="Patel B.K."/>
        </authorList>
    </citation>
    <scope>NUCLEOTIDE SEQUENCE [LARGE SCALE GENOMIC DNA]</scope>
    <source>
        <strain evidence="6 7">Y170</strain>
    </source>
</reference>
<dbReference type="RefSeq" id="WP_066353321.1">
    <property type="nucleotide sequence ID" value="NZ_LOED01000014.1"/>
</dbReference>
<feature type="domain" description="Hydrogen maturase F dimerization" evidence="4">
    <location>
        <begin position="184"/>
        <end position="282"/>
    </location>
</feature>
<dbReference type="Pfam" id="PF18128">
    <property type="entry name" value="HydF_dimer"/>
    <property type="match status" value="1"/>
</dbReference>
<gene>
    <name evidence="6" type="primary">mnmE_1</name>
    <name evidence="6" type="ORF">AN618_13220</name>
</gene>
<keyword evidence="6" id="KW-0378">Hydrolase</keyword>
<dbReference type="InterPro" id="IPR006073">
    <property type="entry name" value="GTP-bd"/>
</dbReference>
<comment type="caution">
    <text evidence="6">The sequence shown here is derived from an EMBL/GenBank/DDBJ whole genome shotgun (WGS) entry which is preliminary data.</text>
</comment>
<accession>A0A140L8S1</accession>
<dbReference type="SUPFAM" id="SSF52540">
    <property type="entry name" value="P-loop containing nucleoside triphosphate hydrolases"/>
    <property type="match status" value="1"/>
</dbReference>
<dbReference type="GO" id="GO:0005737">
    <property type="term" value="C:cytoplasm"/>
    <property type="evidence" value="ECO:0007669"/>
    <property type="project" value="TreeGrafter"/>
</dbReference>
<keyword evidence="7" id="KW-1185">Reference proteome</keyword>
<dbReference type="PATRIC" id="fig|520764.3.peg.1372"/>
<dbReference type="InterPro" id="IPR040644">
    <property type="entry name" value="HydF_tetramer"/>
</dbReference>
<dbReference type="NCBIfam" id="TIGR00231">
    <property type="entry name" value="small_GTP"/>
    <property type="match status" value="1"/>
</dbReference>
<dbReference type="FunFam" id="3.40.50.300:FF:002325">
    <property type="entry name" value="Hydrogenase maturation GTPase HydF"/>
    <property type="match status" value="1"/>
</dbReference>
<feature type="domain" description="Hydrogen maturase F tetramerization" evidence="5">
    <location>
        <begin position="286"/>
        <end position="402"/>
    </location>
</feature>
<dbReference type="Proteomes" id="UP000070427">
    <property type="component" value="Unassembled WGS sequence"/>
</dbReference>
<evidence type="ECO:0000313" key="6">
    <source>
        <dbReference type="EMBL" id="KXG76946.1"/>
    </source>
</evidence>
<keyword evidence="1" id="KW-0547">Nucleotide-binding</keyword>
<dbReference type="PANTHER" id="PTHR42714:SF6">
    <property type="entry name" value="TRANSLATION INITIATION FACTOR IF-2"/>
    <property type="match status" value="1"/>
</dbReference>
<dbReference type="Pfam" id="PF01926">
    <property type="entry name" value="MMR_HSR1"/>
    <property type="match status" value="1"/>
</dbReference>
<dbReference type="FunFam" id="3.40.50.11420:FF:000001">
    <property type="entry name" value="Hydrogenase maturation GTPase HydF"/>
    <property type="match status" value="1"/>
</dbReference>
<dbReference type="InterPro" id="IPR005225">
    <property type="entry name" value="Small_GTP-bd"/>
</dbReference>
<dbReference type="GO" id="GO:0005525">
    <property type="term" value="F:GTP binding"/>
    <property type="evidence" value="ECO:0007669"/>
    <property type="project" value="UniProtKB-KW"/>
</dbReference>
<dbReference type="InParanoid" id="A0A140L8S1"/>
<dbReference type="Gene3D" id="3.40.50.300">
    <property type="entry name" value="P-loop containing nucleotide triphosphate hydrolases"/>
    <property type="match status" value="1"/>
</dbReference>
<dbReference type="STRING" id="520764.AN618_13220"/>
<evidence type="ECO:0000259" key="5">
    <source>
        <dbReference type="Pfam" id="PF18133"/>
    </source>
</evidence>
<organism evidence="6 7">
    <name type="scientific">Fervidicola ferrireducens</name>
    <dbReference type="NCBI Taxonomy" id="520764"/>
    <lineage>
        <taxon>Bacteria</taxon>
        <taxon>Bacillati</taxon>
        <taxon>Bacillota</taxon>
        <taxon>Clostridia</taxon>
        <taxon>Thermosediminibacterales</taxon>
        <taxon>Thermosediminibacteraceae</taxon>
        <taxon>Fervidicola</taxon>
    </lineage>
</organism>
<dbReference type="Gene3D" id="3.40.50.11410">
    <property type="match status" value="1"/>
</dbReference>
<feature type="domain" description="G" evidence="3">
    <location>
        <begin position="16"/>
        <end position="131"/>
    </location>
</feature>
<dbReference type="PANTHER" id="PTHR42714">
    <property type="entry name" value="TRNA MODIFICATION GTPASE GTPBP3"/>
    <property type="match status" value="1"/>
</dbReference>
<evidence type="ECO:0000259" key="4">
    <source>
        <dbReference type="Pfam" id="PF18128"/>
    </source>
</evidence>
<dbReference type="OrthoDB" id="9811338at2"/>
<protein>
    <submittedName>
        <fullName evidence="6">tRNA modification GTPase MnmE</fullName>
        <ecNumber evidence="6">3.6.-.-</ecNumber>
    </submittedName>
</protein>
<name>A0A140L8S1_9FIRM</name>
<dbReference type="EMBL" id="LOED01000014">
    <property type="protein sequence ID" value="KXG76946.1"/>
    <property type="molecule type" value="Genomic_DNA"/>
</dbReference>
<evidence type="ECO:0000259" key="3">
    <source>
        <dbReference type="Pfam" id="PF01926"/>
    </source>
</evidence>
<dbReference type="GO" id="GO:0016787">
    <property type="term" value="F:hydrolase activity"/>
    <property type="evidence" value="ECO:0007669"/>
    <property type="project" value="UniProtKB-KW"/>
</dbReference>
<dbReference type="InterPro" id="IPR041606">
    <property type="entry name" value="HydF_dimer"/>
</dbReference>
<dbReference type="InterPro" id="IPR023873">
    <property type="entry name" value="FeFe-hyd_GTPase_HydF"/>
</dbReference>
<dbReference type="NCBIfam" id="TIGR03918">
    <property type="entry name" value="GTP_HydF"/>
    <property type="match status" value="1"/>
</dbReference>
<keyword evidence="2" id="KW-0342">GTP-binding</keyword>
<dbReference type="GO" id="GO:0030488">
    <property type="term" value="P:tRNA methylation"/>
    <property type="evidence" value="ECO:0007669"/>
    <property type="project" value="TreeGrafter"/>
</dbReference>
<dbReference type="EC" id="3.6.-.-" evidence="6"/>
<dbReference type="Pfam" id="PF18133">
    <property type="entry name" value="HydF_tetramer"/>
    <property type="match status" value="1"/>
</dbReference>
<dbReference type="AlphaFoldDB" id="A0A140L8S1"/>
<evidence type="ECO:0000256" key="2">
    <source>
        <dbReference type="ARBA" id="ARBA00023134"/>
    </source>
</evidence>
<sequence>MQKASLNETPTASRLHIAIFGRRNAGKSSLINAITNQDIALVSPVAGTTTDPVFKAMELLPIGPVVIIDTAGIDDEGELGELRVKKTYQVLNKTDLAVLIIDGMTGVTDYDLEILGRIREKNIPVVGVVNKCDVAGYTPEDKKNWEKRLNINLIEVSALKRQGIEELKREIINKAPSSISEHPLIGDLISPGDIVVLVVPIDKAAPKGRLILPQQQTIRDVLDHNAIAVVTKETELKNTLSSLARKPRIVVTDSQAFARVAQDTPRDIPMTSFSILFARYKGDLAQLVEGVKAIKNLKPGDRVLIAEACTHHRQEDDIGTVKIPRWLRQILGFDVQFEWSSGFGFPENLEDFKLVIHCGGCMINRKEMLYRLSLLKRRNIPVVNYGVFIAYALGILERALEPIPEAALLFSSES</sequence>
<proteinExistence type="predicted"/>
<dbReference type="InterPro" id="IPR027417">
    <property type="entry name" value="P-loop_NTPase"/>
</dbReference>
<evidence type="ECO:0000256" key="1">
    <source>
        <dbReference type="ARBA" id="ARBA00022741"/>
    </source>
</evidence>
<dbReference type="PRINTS" id="PR00449">
    <property type="entry name" value="RASTRNSFRMNG"/>
</dbReference>
<evidence type="ECO:0000313" key="7">
    <source>
        <dbReference type="Proteomes" id="UP000070427"/>
    </source>
</evidence>
<dbReference type="GO" id="GO:0002098">
    <property type="term" value="P:tRNA wobble uridine modification"/>
    <property type="evidence" value="ECO:0007669"/>
    <property type="project" value="TreeGrafter"/>
</dbReference>
<dbReference type="CDD" id="cd00880">
    <property type="entry name" value="Era_like"/>
    <property type="match status" value="1"/>
</dbReference>